<protein>
    <recommendedName>
        <fullName evidence="3">Methyltransferase type 11 domain-containing protein</fullName>
    </recommendedName>
</protein>
<evidence type="ECO:0008006" key="3">
    <source>
        <dbReference type="Google" id="ProtNLM"/>
    </source>
</evidence>
<dbReference type="STRING" id="1325564.NSJP_4152"/>
<dbReference type="OrthoDB" id="7989025at2"/>
<keyword evidence="2" id="KW-1185">Reference proteome</keyword>
<dbReference type="KEGG" id="nja:NSJP_4152"/>
<dbReference type="SUPFAM" id="SSF53335">
    <property type="entry name" value="S-adenosyl-L-methionine-dependent methyltransferases"/>
    <property type="match status" value="1"/>
</dbReference>
<reference evidence="1 2" key="1">
    <citation type="submission" date="2017-03" db="EMBL/GenBank/DDBJ databases">
        <authorList>
            <person name="Afonso C.L."/>
            <person name="Miller P.J."/>
            <person name="Scott M.A."/>
            <person name="Spackman E."/>
            <person name="Goraichik I."/>
            <person name="Dimitrov K.M."/>
            <person name="Suarez D.L."/>
            <person name="Swayne D.E."/>
        </authorList>
    </citation>
    <scope>NUCLEOTIDE SEQUENCE [LARGE SCALE GENOMIC DNA]</scope>
    <source>
        <strain evidence="1">Genome sequencing of Nitrospira japonica strain NJ11</strain>
    </source>
</reference>
<dbReference type="EMBL" id="LT828648">
    <property type="protein sequence ID" value="SLM50319.1"/>
    <property type="molecule type" value="Genomic_DNA"/>
</dbReference>
<dbReference type="AlphaFoldDB" id="A0A1W1IBQ9"/>
<evidence type="ECO:0000313" key="1">
    <source>
        <dbReference type="EMBL" id="SLM50319.1"/>
    </source>
</evidence>
<sequence>MITTTVLDIKANCQMILRRIYRRFAGTKGTQGVHVYYANCQHSDERLREEVEFSMACGAEYAKHVAKELRRPVKPIPDLSSLSVLELGPGINLGAILFCAMAGARVAVFDKYLVDWHSDYHPRFYSLLREGLHRKYPTLDMTILDLVTSERCHPAEFIQMKRGDFVPGGIDFDDSLFDAVVSNATLEHVTDVPSLCGELGRITRPGGIGIHQVDFRDHSSNERPLEFLTIPDSTYAVSFADGHGGRGNRVRPADLIAEFEKAGLELVRFEPNCFADETYVKAIRPSLLPRYASTSLDDLRVVGGRLFVRSGKVRPHTSEERQSGRAAGVR</sequence>
<dbReference type="InterPro" id="IPR029063">
    <property type="entry name" value="SAM-dependent_MTases_sf"/>
</dbReference>
<dbReference type="Gene3D" id="3.40.50.150">
    <property type="entry name" value="Vaccinia Virus protein VP39"/>
    <property type="match status" value="1"/>
</dbReference>
<dbReference type="Proteomes" id="UP000192042">
    <property type="component" value="Chromosome I"/>
</dbReference>
<organism evidence="1 2">
    <name type="scientific">Nitrospira japonica</name>
    <dbReference type="NCBI Taxonomy" id="1325564"/>
    <lineage>
        <taxon>Bacteria</taxon>
        <taxon>Pseudomonadati</taxon>
        <taxon>Nitrospirota</taxon>
        <taxon>Nitrospiria</taxon>
        <taxon>Nitrospirales</taxon>
        <taxon>Nitrospiraceae</taxon>
        <taxon>Nitrospira</taxon>
    </lineage>
</organism>
<name>A0A1W1IBQ9_9BACT</name>
<dbReference type="Pfam" id="PF13489">
    <property type="entry name" value="Methyltransf_23"/>
    <property type="match status" value="1"/>
</dbReference>
<evidence type="ECO:0000313" key="2">
    <source>
        <dbReference type="Proteomes" id="UP000192042"/>
    </source>
</evidence>
<accession>A0A1W1IBQ9</accession>
<proteinExistence type="predicted"/>
<gene>
    <name evidence="1" type="ORF">NSJP_4152</name>
</gene>